<dbReference type="NCBIfam" id="NF005957">
    <property type="entry name" value="PRK08040.1"/>
    <property type="match status" value="1"/>
</dbReference>
<gene>
    <name evidence="3" type="ORF">DES37_105210</name>
</gene>
<dbReference type="SUPFAM" id="SSF51735">
    <property type="entry name" value="NAD(P)-binding Rossmann-fold domains"/>
    <property type="match status" value="1"/>
</dbReference>
<dbReference type="PANTHER" id="PTHR46278">
    <property type="entry name" value="DEHYDROGENASE, PUTATIVE-RELATED"/>
    <property type="match status" value="1"/>
</dbReference>
<dbReference type="EMBL" id="QGTS01000005">
    <property type="protein sequence ID" value="PWW09555.1"/>
    <property type="molecule type" value="Genomic_DNA"/>
</dbReference>
<dbReference type="InterPro" id="IPR012280">
    <property type="entry name" value="Semialdhyde_DH_dimer_dom"/>
</dbReference>
<dbReference type="CDD" id="cd17894">
    <property type="entry name" value="ASADH_USG1_N"/>
    <property type="match status" value="1"/>
</dbReference>
<dbReference type="SUPFAM" id="SSF55347">
    <property type="entry name" value="Glyceraldehyde-3-phosphate dehydrogenase-like, C-terminal domain"/>
    <property type="match status" value="1"/>
</dbReference>
<dbReference type="NCBIfam" id="NF004224">
    <property type="entry name" value="PRK05671.1"/>
    <property type="match status" value="1"/>
</dbReference>
<feature type="domain" description="Semialdehyde dehydrogenase NAD-binding" evidence="2">
    <location>
        <begin position="6"/>
        <end position="121"/>
    </location>
</feature>
<keyword evidence="4" id="KW-1185">Reference proteome</keyword>
<dbReference type="Gene3D" id="3.30.360.10">
    <property type="entry name" value="Dihydrodipicolinate Reductase, domain 2"/>
    <property type="match status" value="1"/>
</dbReference>
<organism evidence="3 4">
    <name type="scientific">Mangrovibacter plantisponsor</name>
    <dbReference type="NCBI Taxonomy" id="451513"/>
    <lineage>
        <taxon>Bacteria</taxon>
        <taxon>Pseudomonadati</taxon>
        <taxon>Pseudomonadota</taxon>
        <taxon>Gammaproteobacteria</taxon>
        <taxon>Enterobacterales</taxon>
        <taxon>Enterobacteriaceae</taxon>
        <taxon>Mangrovibacter</taxon>
    </lineage>
</organism>
<dbReference type="PANTHER" id="PTHR46278:SF2">
    <property type="entry name" value="ASPARTATE-SEMIALDEHYDE DEHYDROGENASE"/>
    <property type="match status" value="1"/>
</dbReference>
<accession>A0A317Q0B4</accession>
<dbReference type="InterPro" id="IPR000534">
    <property type="entry name" value="Semialdehyde_DH_NAD-bd"/>
</dbReference>
<dbReference type="PIRSF" id="PIRSF000148">
    <property type="entry name" value="ASA_dh"/>
    <property type="match status" value="1"/>
</dbReference>
<protein>
    <submittedName>
        <fullName evidence="3">Aspartate-semialdehyde dehydrogenase</fullName>
    </submittedName>
</protein>
<dbReference type="Pfam" id="PF02774">
    <property type="entry name" value="Semialdhyde_dhC"/>
    <property type="match status" value="1"/>
</dbReference>
<dbReference type="AlphaFoldDB" id="A0A317Q0B4"/>
<dbReference type="GO" id="GO:0046983">
    <property type="term" value="F:protein dimerization activity"/>
    <property type="evidence" value="ECO:0007669"/>
    <property type="project" value="InterPro"/>
</dbReference>
<dbReference type="OrthoDB" id="9805684at2"/>
<dbReference type="InterPro" id="IPR036291">
    <property type="entry name" value="NAD(P)-bd_dom_sf"/>
</dbReference>
<dbReference type="SMART" id="SM00859">
    <property type="entry name" value="Semialdhyde_dh"/>
    <property type="match status" value="1"/>
</dbReference>
<evidence type="ECO:0000256" key="1">
    <source>
        <dbReference type="ARBA" id="ARBA00010584"/>
    </source>
</evidence>
<dbReference type="GO" id="GO:0008652">
    <property type="term" value="P:amino acid biosynthetic process"/>
    <property type="evidence" value="ECO:0007669"/>
    <property type="project" value="InterPro"/>
</dbReference>
<dbReference type="Pfam" id="PF01118">
    <property type="entry name" value="Semialdhyde_dh"/>
    <property type="match status" value="1"/>
</dbReference>
<proteinExistence type="inferred from homology"/>
<comment type="similarity">
    <text evidence="1">Belongs to the aspartate-semialdehyde dehydrogenase family.</text>
</comment>
<sequence>MSEGWNIAILGATGAVGEALIELLGERQFPVGELHLLATAESAGTTVRFAGKTLKVQNAAEFDWVQAQLAFFVAGTQATAAYVEEATNAGCVVIDSSSLFALEPDVPLVVPDVNPFVLADYRNRNVVAVADSLTCQLLSAVKPLIEEGGLSRLQVTNLLPASAHGKVAVDALAGQSARLLNGLPLEDDDHFGRQLAFNMLPLVPDAQGSVREERQVVDQVRKVLQDEGLLISVSCIQSPVFYGHAQMVGMEALRPLSAEEARDAFTRQEDIALSEEQDFPTQVADASGSVHLSIGCVRNDYGLPEQVQFWSVADNVRFGGALMALKTAEKLLQEYFW</sequence>
<comment type="caution">
    <text evidence="3">The sequence shown here is derived from an EMBL/GenBank/DDBJ whole genome shotgun (WGS) entry which is preliminary data.</text>
</comment>
<evidence type="ECO:0000313" key="4">
    <source>
        <dbReference type="Proteomes" id="UP000246744"/>
    </source>
</evidence>
<dbReference type="Proteomes" id="UP000246744">
    <property type="component" value="Unassembled WGS sequence"/>
</dbReference>
<evidence type="ECO:0000313" key="3">
    <source>
        <dbReference type="EMBL" id="PWW09555.1"/>
    </source>
</evidence>
<dbReference type="NCBIfam" id="NF011456">
    <property type="entry name" value="PRK14874.1"/>
    <property type="match status" value="1"/>
</dbReference>
<dbReference type="GO" id="GO:0051287">
    <property type="term" value="F:NAD binding"/>
    <property type="evidence" value="ECO:0007669"/>
    <property type="project" value="InterPro"/>
</dbReference>
<dbReference type="CDD" id="cd18129">
    <property type="entry name" value="ASADH_C_USG1_like"/>
    <property type="match status" value="1"/>
</dbReference>
<dbReference type="Gene3D" id="3.40.50.720">
    <property type="entry name" value="NAD(P)-binding Rossmann-like Domain"/>
    <property type="match status" value="1"/>
</dbReference>
<evidence type="ECO:0000259" key="2">
    <source>
        <dbReference type="SMART" id="SM00859"/>
    </source>
</evidence>
<name>A0A317Q0B4_9ENTR</name>
<reference evidence="3 4" key="1">
    <citation type="submission" date="2018-05" db="EMBL/GenBank/DDBJ databases">
        <title>Genomic Encyclopedia of Type Strains, Phase IV (KMG-IV): sequencing the most valuable type-strain genomes for metagenomic binning, comparative biology and taxonomic classification.</title>
        <authorList>
            <person name="Goeker M."/>
        </authorList>
    </citation>
    <scope>NUCLEOTIDE SEQUENCE [LARGE SCALE GENOMIC DNA]</scope>
    <source>
        <strain evidence="3 4">DSM 19579</strain>
    </source>
</reference>
<dbReference type="RefSeq" id="WP_110025680.1">
    <property type="nucleotide sequence ID" value="NZ_QGTS01000005.1"/>
</dbReference>
<dbReference type="GO" id="GO:0016620">
    <property type="term" value="F:oxidoreductase activity, acting on the aldehyde or oxo group of donors, NAD or NADP as acceptor"/>
    <property type="evidence" value="ECO:0007669"/>
    <property type="project" value="InterPro"/>
</dbReference>